<dbReference type="InterPro" id="IPR010985">
    <property type="entry name" value="Ribbon_hlx_hlx"/>
</dbReference>
<proteinExistence type="predicted"/>
<organism evidence="2 3">
    <name type="scientific">Sphingoaurantiacus capsulatus</name>
    <dbReference type="NCBI Taxonomy" id="1771310"/>
    <lineage>
        <taxon>Bacteria</taxon>
        <taxon>Pseudomonadati</taxon>
        <taxon>Pseudomonadota</taxon>
        <taxon>Alphaproteobacteria</taxon>
        <taxon>Sphingomonadales</taxon>
        <taxon>Sphingosinicellaceae</taxon>
        <taxon>Sphingoaurantiacus</taxon>
    </lineage>
</organism>
<feature type="domain" description="Antitoxin FitA-like ribbon-helix-helix" evidence="1">
    <location>
        <begin position="5"/>
        <end position="38"/>
    </location>
</feature>
<dbReference type="RefSeq" id="WP_380856317.1">
    <property type="nucleotide sequence ID" value="NZ_JBHRXV010000001.1"/>
</dbReference>
<dbReference type="InterPro" id="IPR053853">
    <property type="entry name" value="FitA-like_RHH"/>
</dbReference>
<accession>A0ABV7X6I1</accession>
<reference evidence="3" key="1">
    <citation type="journal article" date="2019" name="Int. J. Syst. Evol. Microbiol.">
        <title>The Global Catalogue of Microorganisms (GCM) 10K type strain sequencing project: providing services to taxonomists for standard genome sequencing and annotation.</title>
        <authorList>
            <consortium name="The Broad Institute Genomics Platform"/>
            <consortium name="The Broad Institute Genome Sequencing Center for Infectious Disease"/>
            <person name="Wu L."/>
            <person name="Ma J."/>
        </authorList>
    </citation>
    <scope>NUCLEOTIDE SEQUENCE [LARGE SCALE GENOMIC DNA]</scope>
    <source>
        <strain evidence="3">KCTC 42644</strain>
    </source>
</reference>
<dbReference type="EMBL" id="JBHRXV010000001">
    <property type="protein sequence ID" value="MFC3711431.1"/>
    <property type="molecule type" value="Genomic_DNA"/>
</dbReference>
<keyword evidence="3" id="KW-1185">Reference proteome</keyword>
<dbReference type="SUPFAM" id="SSF47598">
    <property type="entry name" value="Ribbon-helix-helix"/>
    <property type="match status" value="1"/>
</dbReference>
<sequence length="88" mass="9749">MGQALIRNLEDEILNDYREAAKRNGRSLEAELREALTRNRPLAAVQRRALADEVRAMLPAKIPGAEGADIIRAFRDTHGGRWPDAAGD</sequence>
<dbReference type="Proteomes" id="UP001595615">
    <property type="component" value="Unassembled WGS sequence"/>
</dbReference>
<evidence type="ECO:0000313" key="2">
    <source>
        <dbReference type="EMBL" id="MFC3711431.1"/>
    </source>
</evidence>
<evidence type="ECO:0000313" key="3">
    <source>
        <dbReference type="Proteomes" id="UP001595615"/>
    </source>
</evidence>
<gene>
    <name evidence="2" type="ORF">ACFOMD_02540</name>
</gene>
<evidence type="ECO:0000259" key="1">
    <source>
        <dbReference type="Pfam" id="PF22513"/>
    </source>
</evidence>
<dbReference type="Pfam" id="PF22513">
    <property type="entry name" value="FitA-like_RHH"/>
    <property type="match status" value="1"/>
</dbReference>
<comment type="caution">
    <text evidence="2">The sequence shown here is derived from an EMBL/GenBank/DDBJ whole genome shotgun (WGS) entry which is preliminary data.</text>
</comment>
<name>A0ABV7X6I1_9SPHN</name>
<protein>
    <recommendedName>
        <fullName evidence="1">Antitoxin FitA-like ribbon-helix-helix domain-containing protein</fullName>
    </recommendedName>
</protein>